<organism evidence="18 19">
    <name type="scientific">Flemingia macrophylla</name>
    <dbReference type="NCBI Taxonomy" id="520843"/>
    <lineage>
        <taxon>Eukaryota</taxon>
        <taxon>Viridiplantae</taxon>
        <taxon>Streptophyta</taxon>
        <taxon>Embryophyta</taxon>
        <taxon>Tracheophyta</taxon>
        <taxon>Spermatophyta</taxon>
        <taxon>Magnoliopsida</taxon>
        <taxon>eudicotyledons</taxon>
        <taxon>Gunneridae</taxon>
        <taxon>Pentapetalae</taxon>
        <taxon>rosids</taxon>
        <taxon>fabids</taxon>
        <taxon>Fabales</taxon>
        <taxon>Fabaceae</taxon>
        <taxon>Papilionoideae</taxon>
        <taxon>50 kb inversion clade</taxon>
        <taxon>NPAAA clade</taxon>
        <taxon>indigoferoid/millettioid clade</taxon>
        <taxon>Phaseoleae</taxon>
        <taxon>Flemingia</taxon>
    </lineage>
</organism>
<keyword evidence="19" id="KW-1185">Reference proteome</keyword>
<evidence type="ECO:0000256" key="14">
    <source>
        <dbReference type="ARBA" id="ARBA00048679"/>
    </source>
</evidence>
<dbReference type="InterPro" id="IPR008271">
    <property type="entry name" value="Ser/Thr_kinase_AS"/>
</dbReference>
<dbReference type="PANTHER" id="PTHR24349">
    <property type="entry name" value="SERINE/THREONINE-PROTEIN KINASE"/>
    <property type="match status" value="1"/>
</dbReference>
<dbReference type="GO" id="GO:0046872">
    <property type="term" value="F:metal ion binding"/>
    <property type="evidence" value="ECO:0007669"/>
    <property type="project" value="UniProtKB-KW"/>
</dbReference>
<dbReference type="Pfam" id="PF00069">
    <property type="entry name" value="Pkinase"/>
    <property type="match status" value="1"/>
</dbReference>
<dbReference type="InterPro" id="IPR002048">
    <property type="entry name" value="EF_hand_dom"/>
</dbReference>
<keyword evidence="8" id="KW-0547">Nucleotide-binding</keyword>
<evidence type="ECO:0000256" key="4">
    <source>
        <dbReference type="ARBA" id="ARBA00022553"/>
    </source>
</evidence>
<feature type="domain" description="EF-hand" evidence="17">
    <location>
        <begin position="429"/>
        <end position="464"/>
    </location>
</feature>
<dbReference type="InterPro" id="IPR011009">
    <property type="entry name" value="Kinase-like_dom_sf"/>
</dbReference>
<comment type="similarity">
    <text evidence="12">Belongs to the protein kinase superfamily. Ser/Thr protein kinase family. CDPK subfamily.</text>
</comment>
<dbReference type="SUPFAM" id="SSF47473">
    <property type="entry name" value="EF-hand"/>
    <property type="match status" value="1"/>
</dbReference>
<keyword evidence="7" id="KW-0677">Repeat</keyword>
<evidence type="ECO:0000256" key="15">
    <source>
        <dbReference type="SAM" id="MobiDB-lite"/>
    </source>
</evidence>
<comment type="catalytic activity">
    <reaction evidence="13">
        <text>L-threonyl-[protein] + ATP = O-phospho-L-threonyl-[protein] + ADP + H(+)</text>
        <dbReference type="Rhea" id="RHEA:46608"/>
        <dbReference type="Rhea" id="RHEA-COMP:11060"/>
        <dbReference type="Rhea" id="RHEA-COMP:11605"/>
        <dbReference type="ChEBI" id="CHEBI:15378"/>
        <dbReference type="ChEBI" id="CHEBI:30013"/>
        <dbReference type="ChEBI" id="CHEBI:30616"/>
        <dbReference type="ChEBI" id="CHEBI:61977"/>
        <dbReference type="ChEBI" id="CHEBI:456216"/>
        <dbReference type="EC" id="2.7.11.1"/>
    </reaction>
</comment>
<evidence type="ECO:0000256" key="1">
    <source>
        <dbReference type="ARBA" id="ARBA00005354"/>
    </source>
</evidence>
<feature type="domain" description="Protein kinase" evidence="16">
    <location>
        <begin position="30"/>
        <end position="288"/>
    </location>
</feature>
<feature type="region of interest" description="Disordered" evidence="15">
    <location>
        <begin position="1"/>
        <end position="23"/>
    </location>
</feature>
<proteinExistence type="inferred from homology"/>
<evidence type="ECO:0000256" key="12">
    <source>
        <dbReference type="ARBA" id="ARBA00024334"/>
    </source>
</evidence>
<keyword evidence="10" id="KW-0106">Calcium</keyword>
<keyword evidence="6" id="KW-0479">Metal-binding</keyword>
<keyword evidence="11" id="KW-0067">ATP-binding</keyword>
<dbReference type="PROSITE" id="PS00108">
    <property type="entry name" value="PROTEIN_KINASE_ST"/>
    <property type="match status" value="1"/>
</dbReference>
<dbReference type="PROSITE" id="PS00018">
    <property type="entry name" value="EF_HAND_1"/>
    <property type="match status" value="3"/>
</dbReference>
<dbReference type="InterPro" id="IPR018247">
    <property type="entry name" value="EF_Hand_1_Ca_BS"/>
</dbReference>
<dbReference type="PROSITE" id="PS50222">
    <property type="entry name" value="EF_HAND_2"/>
    <property type="match status" value="4"/>
</dbReference>
<evidence type="ECO:0000256" key="10">
    <source>
        <dbReference type="ARBA" id="ARBA00022837"/>
    </source>
</evidence>
<evidence type="ECO:0000256" key="2">
    <source>
        <dbReference type="ARBA" id="ARBA00012513"/>
    </source>
</evidence>
<keyword evidence="9" id="KW-0418">Kinase</keyword>
<comment type="caution">
    <text evidence="18">The sequence shown here is derived from an EMBL/GenBank/DDBJ whole genome shotgun (WGS) entry which is preliminary data.</text>
</comment>
<comment type="catalytic activity">
    <reaction evidence="14">
        <text>L-seryl-[protein] + ATP = O-phospho-L-seryl-[protein] + ADP + H(+)</text>
        <dbReference type="Rhea" id="RHEA:17989"/>
        <dbReference type="Rhea" id="RHEA-COMP:9863"/>
        <dbReference type="Rhea" id="RHEA-COMP:11604"/>
        <dbReference type="ChEBI" id="CHEBI:15378"/>
        <dbReference type="ChEBI" id="CHEBI:29999"/>
        <dbReference type="ChEBI" id="CHEBI:30616"/>
        <dbReference type="ChEBI" id="CHEBI:83421"/>
        <dbReference type="ChEBI" id="CHEBI:456216"/>
        <dbReference type="EC" id="2.7.11.1"/>
    </reaction>
</comment>
<dbReference type="GO" id="GO:0005524">
    <property type="term" value="F:ATP binding"/>
    <property type="evidence" value="ECO:0007669"/>
    <property type="project" value="UniProtKB-KW"/>
</dbReference>
<feature type="domain" description="EF-hand" evidence="17">
    <location>
        <begin position="359"/>
        <end position="394"/>
    </location>
</feature>
<dbReference type="GO" id="GO:0004674">
    <property type="term" value="F:protein serine/threonine kinase activity"/>
    <property type="evidence" value="ECO:0007669"/>
    <property type="project" value="UniProtKB-KW"/>
</dbReference>
<dbReference type="SUPFAM" id="SSF56112">
    <property type="entry name" value="Protein kinase-like (PK-like)"/>
    <property type="match status" value="1"/>
</dbReference>
<dbReference type="EMBL" id="JBGMDY010000008">
    <property type="protein sequence ID" value="KAL2324716.1"/>
    <property type="molecule type" value="Genomic_DNA"/>
</dbReference>
<evidence type="ECO:0000256" key="11">
    <source>
        <dbReference type="ARBA" id="ARBA00022840"/>
    </source>
</evidence>
<keyword evidence="4" id="KW-0597">Phosphoprotein</keyword>
<keyword evidence="3" id="KW-0723">Serine/threonine-protein kinase</keyword>
<dbReference type="Pfam" id="PF13499">
    <property type="entry name" value="EF-hand_7"/>
    <property type="match status" value="2"/>
</dbReference>
<feature type="domain" description="EF-hand" evidence="17">
    <location>
        <begin position="395"/>
        <end position="428"/>
    </location>
</feature>
<reference evidence="18 19" key="1">
    <citation type="submission" date="2024-08" db="EMBL/GenBank/DDBJ databases">
        <title>Insights into the chromosomal genome structure of Flemingia macrophylla.</title>
        <authorList>
            <person name="Ding Y."/>
            <person name="Zhao Y."/>
            <person name="Bi W."/>
            <person name="Wu M."/>
            <person name="Zhao G."/>
            <person name="Gong Y."/>
            <person name="Li W."/>
            <person name="Zhang P."/>
        </authorList>
    </citation>
    <scope>NUCLEOTIDE SEQUENCE [LARGE SCALE GENOMIC DNA]</scope>
    <source>
        <strain evidence="18">DYQJB</strain>
        <tissue evidence="18">Leaf</tissue>
    </source>
</reference>
<protein>
    <recommendedName>
        <fullName evidence="2">non-specific serine/threonine protein kinase</fullName>
        <ecNumber evidence="2">2.7.11.1</ecNumber>
    </recommendedName>
</protein>
<dbReference type="CDD" id="cd00051">
    <property type="entry name" value="EFh"/>
    <property type="match status" value="1"/>
</dbReference>
<sequence>MSVAEGGNKVTKERSKNVLPHPTPPLKEHYVVGKVVGRGHLATTYACTHKLTRKVYACKTIPKAKLLSQEDCDDVWREIQIMHHLSEHPNVARIEGTYEDKFTVNLVMELCAGGELFYRITEKGHHSEREAARLMKTIVGVVEACHSLGVIHRDLKPENFLFDTIARNAQMKAIDFGFSVFYKPGQTFGDIVGTPFYMAPEVFRRQSGPEVDVWSAGVILYILLRGVPPFWAATESGIFQQILHGEIDFVSNPWPSISESAKDLIKRMLNRDPKKRISAHEVLCHPWIVDDNVAPDKPLDPAVLTRLKHFSTMNKLKKMALREEIGGLKELFKMIDQDNSGTITFEELKDGLKSVGCDLMEPEIKTLMDGADIDNNGTIDYGEFLAATLHLNKMERENNLVAAFAYFDKDASGSITIDEIQQACRDFGLGELHLDDMIKEIDQDDDGKIDYAEFAAMMRKGDPDASRSRTKKGFNMTDDGKLSMCSLQHADKG</sequence>
<comment type="similarity">
    <text evidence="1">Belongs to the protein kinase superfamily. CAMK Ser/Thr protein kinase family. CaMK subfamily.</text>
</comment>
<gene>
    <name evidence="18" type="ORF">Fmac_023774</name>
</gene>
<evidence type="ECO:0000313" key="19">
    <source>
        <dbReference type="Proteomes" id="UP001603857"/>
    </source>
</evidence>
<dbReference type="InterPro" id="IPR000719">
    <property type="entry name" value="Prot_kinase_dom"/>
</dbReference>
<keyword evidence="5" id="KW-0808">Transferase</keyword>
<evidence type="ECO:0000256" key="6">
    <source>
        <dbReference type="ARBA" id="ARBA00022723"/>
    </source>
</evidence>
<dbReference type="AlphaFoldDB" id="A0ABD1LMG1"/>
<dbReference type="FunFam" id="1.10.510.10:FF:000178">
    <property type="entry name" value="Calcium-dependent protein kinase 5"/>
    <property type="match status" value="1"/>
</dbReference>
<dbReference type="InterPro" id="IPR050205">
    <property type="entry name" value="CDPK_Ser/Thr_kinases"/>
</dbReference>
<dbReference type="EC" id="2.7.11.1" evidence="2"/>
<accession>A0ABD1LMG1</accession>
<dbReference type="Gene3D" id="3.30.200.20">
    <property type="entry name" value="Phosphorylase Kinase, domain 1"/>
    <property type="match status" value="1"/>
</dbReference>
<dbReference type="Proteomes" id="UP001603857">
    <property type="component" value="Unassembled WGS sequence"/>
</dbReference>
<dbReference type="PROSITE" id="PS50011">
    <property type="entry name" value="PROTEIN_KINASE_DOM"/>
    <property type="match status" value="1"/>
</dbReference>
<dbReference type="InterPro" id="IPR011992">
    <property type="entry name" value="EF-hand-dom_pair"/>
</dbReference>
<dbReference type="SMART" id="SM00054">
    <property type="entry name" value="EFh"/>
    <property type="match status" value="4"/>
</dbReference>
<evidence type="ECO:0000259" key="16">
    <source>
        <dbReference type="PROSITE" id="PS50011"/>
    </source>
</evidence>
<evidence type="ECO:0000256" key="13">
    <source>
        <dbReference type="ARBA" id="ARBA00047899"/>
    </source>
</evidence>
<dbReference type="FunFam" id="1.10.238.10:FF:000001">
    <property type="entry name" value="Calmodulin 1"/>
    <property type="match status" value="1"/>
</dbReference>
<dbReference type="CDD" id="cd05117">
    <property type="entry name" value="STKc_CAMK"/>
    <property type="match status" value="1"/>
</dbReference>
<evidence type="ECO:0000256" key="5">
    <source>
        <dbReference type="ARBA" id="ARBA00022679"/>
    </source>
</evidence>
<evidence type="ECO:0000256" key="3">
    <source>
        <dbReference type="ARBA" id="ARBA00022527"/>
    </source>
</evidence>
<name>A0ABD1LMG1_9FABA</name>
<dbReference type="SMART" id="SM00220">
    <property type="entry name" value="S_TKc"/>
    <property type="match status" value="1"/>
</dbReference>
<evidence type="ECO:0000313" key="18">
    <source>
        <dbReference type="EMBL" id="KAL2324716.1"/>
    </source>
</evidence>
<evidence type="ECO:0000256" key="9">
    <source>
        <dbReference type="ARBA" id="ARBA00022777"/>
    </source>
</evidence>
<dbReference type="FunFam" id="3.30.200.20:FF:000004">
    <property type="entry name" value="Calcium-dependent protein kinase 1"/>
    <property type="match status" value="1"/>
</dbReference>
<evidence type="ECO:0000256" key="8">
    <source>
        <dbReference type="ARBA" id="ARBA00022741"/>
    </source>
</evidence>
<dbReference type="Gene3D" id="1.10.510.10">
    <property type="entry name" value="Transferase(Phosphotransferase) domain 1"/>
    <property type="match status" value="1"/>
</dbReference>
<feature type="domain" description="EF-hand" evidence="17">
    <location>
        <begin position="323"/>
        <end position="358"/>
    </location>
</feature>
<evidence type="ECO:0000259" key="17">
    <source>
        <dbReference type="PROSITE" id="PS50222"/>
    </source>
</evidence>
<dbReference type="Gene3D" id="1.10.238.10">
    <property type="entry name" value="EF-hand"/>
    <property type="match status" value="2"/>
</dbReference>
<evidence type="ECO:0000256" key="7">
    <source>
        <dbReference type="ARBA" id="ARBA00022737"/>
    </source>
</evidence>